<gene>
    <name evidence="3" type="ORF">C7383_117113</name>
</gene>
<dbReference type="InterPro" id="IPR011060">
    <property type="entry name" value="RibuloseP-bd_barrel"/>
</dbReference>
<dbReference type="GO" id="GO:0016857">
    <property type="term" value="F:racemase and epimerase activity, acting on carbohydrates and derivatives"/>
    <property type="evidence" value="ECO:0007669"/>
    <property type="project" value="InterPro"/>
</dbReference>
<comment type="caution">
    <text evidence="3">The sequence shown here is derived from an EMBL/GenBank/DDBJ whole genome shotgun (WGS) entry which is preliminary data.</text>
</comment>
<name>A0AB73SZ00_9FIRM</name>
<sequence length="214" mass="24245">MMCADLLHLKKDIELFEKNKIEYLHIDVMDGNFVPNFGLGVDYIRGLRGLTSTPLDLHLMVNKPEEKYEWLGIQPTDQVCIHYESTVHIQRALEKLKKYQCRIMLAINPGTPIYSVEEVLEYIDGVTILTVNPGFAGQPIVKSCIKKVEKMYKFLLGEGYENLSIEVDGNISFENAKKLRGLGADIFVAGSSSIFGKTIVMEDSIKRFREAIKP</sequence>
<dbReference type="NCBIfam" id="NF004076">
    <property type="entry name" value="PRK05581.1-4"/>
    <property type="match status" value="1"/>
</dbReference>
<dbReference type="InterPro" id="IPR013785">
    <property type="entry name" value="Aldolase_TIM"/>
</dbReference>
<keyword evidence="2" id="KW-0413">Isomerase</keyword>
<dbReference type="PANTHER" id="PTHR11749">
    <property type="entry name" value="RIBULOSE-5-PHOSPHATE-3-EPIMERASE"/>
    <property type="match status" value="1"/>
</dbReference>
<evidence type="ECO:0000313" key="3">
    <source>
        <dbReference type="EMBL" id="PWJ72642.1"/>
    </source>
</evidence>
<accession>A0AB73SZ00</accession>
<dbReference type="Proteomes" id="UP000245412">
    <property type="component" value="Unassembled WGS sequence"/>
</dbReference>
<dbReference type="GO" id="GO:0046872">
    <property type="term" value="F:metal ion binding"/>
    <property type="evidence" value="ECO:0007669"/>
    <property type="project" value="UniProtKB-KW"/>
</dbReference>
<dbReference type="Pfam" id="PF00834">
    <property type="entry name" value="Ribul_P_3_epim"/>
    <property type="match status" value="1"/>
</dbReference>
<protein>
    <submittedName>
        <fullName evidence="3">Ribulose-phosphate 3-epimerase</fullName>
    </submittedName>
</protein>
<keyword evidence="4" id="KW-1185">Reference proteome</keyword>
<evidence type="ECO:0000256" key="2">
    <source>
        <dbReference type="ARBA" id="ARBA00023235"/>
    </source>
</evidence>
<dbReference type="EMBL" id="QGGY01000017">
    <property type="protein sequence ID" value="PWJ72642.1"/>
    <property type="molecule type" value="Genomic_DNA"/>
</dbReference>
<dbReference type="InterPro" id="IPR000056">
    <property type="entry name" value="Ribul_P_3_epim-like"/>
</dbReference>
<dbReference type="GO" id="GO:0005975">
    <property type="term" value="P:carbohydrate metabolic process"/>
    <property type="evidence" value="ECO:0007669"/>
    <property type="project" value="InterPro"/>
</dbReference>
<dbReference type="CDD" id="cd00429">
    <property type="entry name" value="RPE"/>
    <property type="match status" value="1"/>
</dbReference>
<proteinExistence type="predicted"/>
<reference evidence="3 4" key="1">
    <citation type="submission" date="2018-05" db="EMBL/GenBank/DDBJ databases">
        <authorList>
            <person name="Goeker M."/>
            <person name="Huntemann M."/>
            <person name="Clum A."/>
            <person name="Pillay M."/>
            <person name="Palaniappan K."/>
            <person name="Varghese N."/>
            <person name="Mikhailova N."/>
            <person name="Stamatis D."/>
            <person name="Reddy T."/>
            <person name="Daum C."/>
            <person name="Shapiro N."/>
            <person name="Ivanova N."/>
            <person name="Kyrpides N."/>
            <person name="Woyke T."/>
        </authorList>
    </citation>
    <scope>NUCLEOTIDE SEQUENCE [LARGE SCALE GENOMIC DNA]</scope>
    <source>
        <strain evidence="3 4">DSM 26524</strain>
    </source>
</reference>
<evidence type="ECO:0000256" key="1">
    <source>
        <dbReference type="ARBA" id="ARBA00022723"/>
    </source>
</evidence>
<dbReference type="AlphaFoldDB" id="A0AB73SZ00"/>
<organism evidence="3 4">
    <name type="scientific">Murimonas intestini</name>
    <dbReference type="NCBI Taxonomy" id="1337051"/>
    <lineage>
        <taxon>Bacteria</taxon>
        <taxon>Bacillati</taxon>
        <taxon>Bacillota</taxon>
        <taxon>Clostridia</taxon>
        <taxon>Lachnospirales</taxon>
        <taxon>Lachnospiraceae</taxon>
        <taxon>Murimonas</taxon>
    </lineage>
</organism>
<dbReference type="SUPFAM" id="SSF51366">
    <property type="entry name" value="Ribulose-phoshate binding barrel"/>
    <property type="match status" value="1"/>
</dbReference>
<evidence type="ECO:0000313" key="4">
    <source>
        <dbReference type="Proteomes" id="UP000245412"/>
    </source>
</evidence>
<keyword evidence="1" id="KW-0479">Metal-binding</keyword>
<dbReference type="Gene3D" id="3.20.20.70">
    <property type="entry name" value="Aldolase class I"/>
    <property type="match status" value="1"/>
</dbReference>